<evidence type="ECO:0000256" key="4">
    <source>
        <dbReference type="ARBA" id="ARBA00022490"/>
    </source>
</evidence>
<evidence type="ECO:0000256" key="2">
    <source>
        <dbReference type="ARBA" id="ARBA00004300"/>
    </source>
</evidence>
<keyword evidence="6" id="KW-0653">Protein transport</keyword>
<comment type="similarity">
    <text evidence="10">Belongs to the CEP41 family.</text>
</comment>
<keyword evidence="5" id="KW-0970">Cilium biogenesis/degradation</keyword>
<evidence type="ECO:0000256" key="7">
    <source>
        <dbReference type="ARBA" id="ARBA00023069"/>
    </source>
</evidence>
<comment type="subcellular location">
    <subcellularLocation>
        <location evidence="1">Cytoplasm</location>
        <location evidence="1">Cytoskeleton</location>
        <location evidence="1">Cilium basal body</location>
    </subcellularLocation>
    <subcellularLocation>
        <location evidence="2">Cytoplasm</location>
        <location evidence="2">Cytoskeleton</location>
        <location evidence="2">Microtubule organizing center</location>
        <location evidence="2">Centrosome</location>
    </subcellularLocation>
</comment>
<keyword evidence="3" id="KW-0813">Transport</keyword>
<evidence type="ECO:0000313" key="13">
    <source>
        <dbReference type="EMBL" id="CAL4066169.1"/>
    </source>
</evidence>
<keyword evidence="7" id="KW-0969">Cilium</keyword>
<dbReference type="GO" id="GO:0005813">
    <property type="term" value="C:centrosome"/>
    <property type="evidence" value="ECO:0007669"/>
    <property type="project" value="UniProtKB-SubCell"/>
</dbReference>
<evidence type="ECO:0000313" key="14">
    <source>
        <dbReference type="Proteomes" id="UP001497623"/>
    </source>
</evidence>
<evidence type="ECO:0000259" key="12">
    <source>
        <dbReference type="PROSITE" id="PS50206"/>
    </source>
</evidence>
<gene>
    <name evidence="13" type="ORF">MNOR_LOCUS5416</name>
</gene>
<organism evidence="13 14">
    <name type="scientific">Meganyctiphanes norvegica</name>
    <name type="common">Northern krill</name>
    <name type="synonym">Thysanopoda norvegica</name>
    <dbReference type="NCBI Taxonomy" id="48144"/>
    <lineage>
        <taxon>Eukaryota</taxon>
        <taxon>Metazoa</taxon>
        <taxon>Ecdysozoa</taxon>
        <taxon>Arthropoda</taxon>
        <taxon>Crustacea</taxon>
        <taxon>Multicrustacea</taxon>
        <taxon>Malacostraca</taxon>
        <taxon>Eumalacostraca</taxon>
        <taxon>Eucarida</taxon>
        <taxon>Euphausiacea</taxon>
        <taxon>Euphausiidae</taxon>
        <taxon>Meganyctiphanes</taxon>
    </lineage>
</organism>
<evidence type="ECO:0000256" key="1">
    <source>
        <dbReference type="ARBA" id="ARBA00004120"/>
    </source>
</evidence>
<comment type="caution">
    <text evidence="13">The sequence shown here is derived from an EMBL/GenBank/DDBJ whole genome shotgun (WGS) entry which is preliminary data.</text>
</comment>
<feature type="domain" description="Rhodanese" evidence="12">
    <location>
        <begin position="22"/>
        <end position="68"/>
    </location>
</feature>
<dbReference type="GO" id="GO:0060271">
    <property type="term" value="P:cilium assembly"/>
    <property type="evidence" value="ECO:0007669"/>
    <property type="project" value="TreeGrafter"/>
</dbReference>
<dbReference type="GO" id="GO:0015031">
    <property type="term" value="P:protein transport"/>
    <property type="evidence" value="ECO:0007669"/>
    <property type="project" value="UniProtKB-KW"/>
</dbReference>
<evidence type="ECO:0000256" key="10">
    <source>
        <dbReference type="ARBA" id="ARBA00038465"/>
    </source>
</evidence>
<name>A0AAV2PY80_MEGNR</name>
<evidence type="ECO:0000256" key="6">
    <source>
        <dbReference type="ARBA" id="ARBA00022927"/>
    </source>
</evidence>
<dbReference type="PANTHER" id="PTHR44390">
    <property type="entry name" value="CENTROSOMAL PROTEIN OF 41 KDA"/>
    <property type="match status" value="1"/>
</dbReference>
<dbReference type="Proteomes" id="UP001497623">
    <property type="component" value="Unassembled WGS sequence"/>
</dbReference>
<evidence type="ECO:0000256" key="5">
    <source>
        <dbReference type="ARBA" id="ARBA00022794"/>
    </source>
</evidence>
<dbReference type="PANTHER" id="PTHR44390:SF1">
    <property type="entry name" value="CENTROSOMAL PROTEIN OF 41 KDA"/>
    <property type="match status" value="1"/>
</dbReference>
<feature type="non-terminal residue" evidence="13">
    <location>
        <position position="1"/>
    </location>
</feature>
<protein>
    <recommendedName>
        <fullName evidence="12">Rhodanese domain-containing protein</fullName>
    </recommendedName>
</protein>
<proteinExistence type="inferred from homology"/>
<dbReference type="InterPro" id="IPR051889">
    <property type="entry name" value="CEP41"/>
</dbReference>
<accession>A0AAV2PY80</accession>
<evidence type="ECO:0000256" key="11">
    <source>
        <dbReference type="SAM" id="MobiDB-lite"/>
    </source>
</evidence>
<keyword evidence="14" id="KW-1185">Reference proteome</keyword>
<reference evidence="13 14" key="1">
    <citation type="submission" date="2024-05" db="EMBL/GenBank/DDBJ databases">
        <authorList>
            <person name="Wallberg A."/>
        </authorList>
    </citation>
    <scope>NUCLEOTIDE SEQUENCE [LARGE SCALE GENOMIC DNA]</scope>
</reference>
<dbReference type="GO" id="GO:0036064">
    <property type="term" value="C:ciliary basal body"/>
    <property type="evidence" value="ECO:0007669"/>
    <property type="project" value="TreeGrafter"/>
</dbReference>
<evidence type="ECO:0000256" key="3">
    <source>
        <dbReference type="ARBA" id="ARBA00022448"/>
    </source>
</evidence>
<evidence type="ECO:0000256" key="8">
    <source>
        <dbReference type="ARBA" id="ARBA00023212"/>
    </source>
</evidence>
<feature type="region of interest" description="Disordered" evidence="11">
    <location>
        <begin position="102"/>
        <end position="141"/>
    </location>
</feature>
<keyword evidence="9" id="KW-0966">Cell projection</keyword>
<sequence length="141" mass="15600">LCRAVGWECKEMLAYKNHPEYIIVVCDESEDLAGEITATLCHRGYDNVFMLSGGLRLARDKLGYPLVTNDPSPRLNEDAAAAISMQLKETLLPPLTMAQSDEWWASASGQPNRDTPSDFGYPESSTPASGRSQLKPIKPWK</sequence>
<dbReference type="InterPro" id="IPR036873">
    <property type="entry name" value="Rhodanese-like_dom_sf"/>
</dbReference>
<keyword evidence="4" id="KW-0963">Cytoplasm</keyword>
<dbReference type="AlphaFoldDB" id="A0AAV2PY80"/>
<dbReference type="PROSITE" id="PS50206">
    <property type="entry name" value="RHODANESE_3"/>
    <property type="match status" value="1"/>
</dbReference>
<keyword evidence="8" id="KW-0206">Cytoskeleton</keyword>
<feature type="compositionally biased region" description="Polar residues" evidence="11">
    <location>
        <begin position="123"/>
        <end position="132"/>
    </location>
</feature>
<dbReference type="SUPFAM" id="SSF52821">
    <property type="entry name" value="Rhodanese/Cell cycle control phosphatase"/>
    <property type="match status" value="1"/>
</dbReference>
<evidence type="ECO:0000256" key="9">
    <source>
        <dbReference type="ARBA" id="ARBA00023273"/>
    </source>
</evidence>
<dbReference type="EMBL" id="CAXKWB010002087">
    <property type="protein sequence ID" value="CAL4066169.1"/>
    <property type="molecule type" value="Genomic_DNA"/>
</dbReference>
<dbReference type="InterPro" id="IPR001763">
    <property type="entry name" value="Rhodanese-like_dom"/>
</dbReference>